<evidence type="ECO:0000256" key="1">
    <source>
        <dbReference type="ARBA" id="ARBA00001974"/>
    </source>
</evidence>
<dbReference type="GO" id="GO:0050660">
    <property type="term" value="F:flavin adenine dinucleotide binding"/>
    <property type="evidence" value="ECO:0007669"/>
    <property type="project" value="TreeGrafter"/>
</dbReference>
<dbReference type="EC" id="5.4.99.9" evidence="7"/>
<dbReference type="InterPro" id="IPR015899">
    <property type="entry name" value="UDP-GalPyranose_mutase_C"/>
</dbReference>
<evidence type="ECO:0000256" key="4">
    <source>
        <dbReference type="ARBA" id="ARBA00022827"/>
    </source>
</evidence>
<evidence type="ECO:0000256" key="3">
    <source>
        <dbReference type="ARBA" id="ARBA00022630"/>
    </source>
</evidence>
<accession>A0AAW9JRN4</accession>
<dbReference type="AlphaFoldDB" id="A0AAW9JRN4"/>
<dbReference type="EMBL" id="JAVBVO010000003">
    <property type="protein sequence ID" value="MDZ5759425.1"/>
    <property type="molecule type" value="Genomic_DNA"/>
</dbReference>
<dbReference type="PANTHER" id="PTHR21197:SF0">
    <property type="entry name" value="UDP-GALACTOPYRANOSE MUTASE"/>
    <property type="match status" value="1"/>
</dbReference>
<keyword evidence="3" id="KW-0285">Flavoprotein</keyword>
<evidence type="ECO:0000313" key="7">
    <source>
        <dbReference type="EMBL" id="MDZ5759425.1"/>
    </source>
</evidence>
<dbReference type="NCBIfam" id="TIGR00031">
    <property type="entry name" value="UDP-GALP_mutase"/>
    <property type="match status" value="1"/>
</dbReference>
<evidence type="ECO:0000259" key="6">
    <source>
        <dbReference type="Pfam" id="PF03275"/>
    </source>
</evidence>
<dbReference type="SUPFAM" id="SSF54373">
    <property type="entry name" value="FAD-linked reductases, C-terminal domain"/>
    <property type="match status" value="1"/>
</dbReference>
<dbReference type="Gene3D" id="3.40.50.720">
    <property type="entry name" value="NAD(P)-binding Rossmann-like Domain"/>
    <property type="match status" value="3"/>
</dbReference>
<evidence type="ECO:0000256" key="5">
    <source>
        <dbReference type="ARBA" id="ARBA00023235"/>
    </source>
</evidence>
<gene>
    <name evidence="7" type="primary">glf</name>
    <name evidence="7" type="ORF">RAK27_12250</name>
</gene>
<dbReference type="GO" id="GO:0005829">
    <property type="term" value="C:cytosol"/>
    <property type="evidence" value="ECO:0007669"/>
    <property type="project" value="TreeGrafter"/>
</dbReference>
<organism evidence="7 8">
    <name type="scientific">Carnobacterium maltaromaticum</name>
    <name type="common">Carnobacterium piscicola</name>
    <dbReference type="NCBI Taxonomy" id="2751"/>
    <lineage>
        <taxon>Bacteria</taxon>
        <taxon>Bacillati</taxon>
        <taxon>Bacillota</taxon>
        <taxon>Bacilli</taxon>
        <taxon>Lactobacillales</taxon>
        <taxon>Carnobacteriaceae</taxon>
        <taxon>Carnobacterium</taxon>
    </lineage>
</organism>
<evidence type="ECO:0000313" key="8">
    <source>
        <dbReference type="Proteomes" id="UP001290462"/>
    </source>
</evidence>
<sequence>MTEKFDYLVVGSGLFGAVFAYEAAQRGFKVKVIEKREHIAGNIYTERIADIDVHRYGAHIFHTNNETIWQYMSQFTAFNHFVNAPIANYQGKLYNLPFNMNTFYQLWGTRTPQEAQDKIAEQRKILGTKIPENLEEQAIALVGTDIYTTLIKDYTKKQWGKDPKELPAFIIKRLPVRFTFDNNYFSDKYQGIPVDGYTAIIEKMLASDAIQVETKTDFFADKEMYLSTYPKIIYTGMIDEFFDYQLGILEYRSLRFETTLLPETANYQGNAVVNYTDAATPYTRIIEHKHFNFGEQPETIITKEYSTAWHKGDDAYYPVNDQVNNQLYKRYVQLAKNEPTITFGGRLGTYQYLNMDQIVASALALVKREFQQENR</sequence>
<proteinExistence type="inferred from homology"/>
<evidence type="ECO:0000256" key="2">
    <source>
        <dbReference type="ARBA" id="ARBA00009321"/>
    </source>
</evidence>
<dbReference type="RefSeq" id="WP_322809237.1">
    <property type="nucleotide sequence ID" value="NZ_JAVBVO010000003.1"/>
</dbReference>
<reference evidence="7" key="1">
    <citation type="submission" date="2023-08" db="EMBL/GenBank/DDBJ databases">
        <title>Genomic characterization of piscicolin 126 produced by Carnobacterium maltaromaticum CM22 strain isolated from salmon (Salmo salar).</title>
        <authorList>
            <person name="Gonzalez-Gragera E."/>
            <person name="Garcia-Lopez J.D."/>
            <person name="Teso-Perez C."/>
            <person name="Gimenez-Hernandez I."/>
            <person name="Peralta-Sanchez J.M."/>
            <person name="Valdivia E."/>
            <person name="Montalban-Lopez M."/>
            <person name="Martin-Platero A.M."/>
            <person name="Banos A."/>
            <person name="Martinez-Bueno M."/>
        </authorList>
    </citation>
    <scope>NUCLEOTIDE SEQUENCE</scope>
    <source>
        <strain evidence="7">CM22</strain>
    </source>
</reference>
<comment type="caution">
    <text evidence="7">The sequence shown here is derived from an EMBL/GenBank/DDBJ whole genome shotgun (WGS) entry which is preliminary data.</text>
</comment>
<dbReference type="SUPFAM" id="SSF51971">
    <property type="entry name" value="Nucleotide-binding domain"/>
    <property type="match status" value="1"/>
</dbReference>
<dbReference type="InterPro" id="IPR004379">
    <property type="entry name" value="UDP-GALP_mutase"/>
</dbReference>
<dbReference type="Pfam" id="PF13450">
    <property type="entry name" value="NAD_binding_8"/>
    <property type="match status" value="1"/>
</dbReference>
<dbReference type="PANTHER" id="PTHR21197">
    <property type="entry name" value="UDP-GALACTOPYRANOSE MUTASE"/>
    <property type="match status" value="1"/>
</dbReference>
<comment type="similarity">
    <text evidence="2">Belongs to the UDP-galactopyranose/dTDP-fucopyranose mutase family.</text>
</comment>
<name>A0AAW9JRN4_CARML</name>
<protein>
    <submittedName>
        <fullName evidence="7">UDP-galactopyranose mutase</fullName>
        <ecNumber evidence="7">5.4.99.9</ecNumber>
    </submittedName>
</protein>
<keyword evidence="5 7" id="KW-0413">Isomerase</keyword>
<feature type="domain" description="UDP-galactopyranose mutase C-terminal" evidence="6">
    <location>
        <begin position="150"/>
        <end position="352"/>
    </location>
</feature>
<dbReference type="Pfam" id="PF03275">
    <property type="entry name" value="GLF"/>
    <property type="match status" value="1"/>
</dbReference>
<dbReference type="GO" id="GO:0008767">
    <property type="term" value="F:UDP-galactopyranose mutase activity"/>
    <property type="evidence" value="ECO:0007669"/>
    <property type="project" value="UniProtKB-EC"/>
</dbReference>
<keyword evidence="4" id="KW-0274">FAD</keyword>
<comment type="cofactor">
    <cofactor evidence="1">
        <name>FAD</name>
        <dbReference type="ChEBI" id="CHEBI:57692"/>
    </cofactor>
</comment>
<dbReference type="Proteomes" id="UP001290462">
    <property type="component" value="Unassembled WGS sequence"/>
</dbReference>